<dbReference type="AlphaFoldDB" id="A0A7R9JRA3"/>
<accession>A0A7R9JRA3</accession>
<gene>
    <name evidence="2" type="ORF">TGEB3V08_LOCUS1491</name>
</gene>
<dbReference type="EMBL" id="OE839454">
    <property type="protein sequence ID" value="CAD7587278.1"/>
    <property type="molecule type" value="Genomic_DNA"/>
</dbReference>
<reference evidence="2" key="1">
    <citation type="submission" date="2020-11" db="EMBL/GenBank/DDBJ databases">
        <authorList>
            <person name="Tran Van P."/>
        </authorList>
    </citation>
    <scope>NUCLEOTIDE SEQUENCE</scope>
</reference>
<evidence type="ECO:0000256" key="1">
    <source>
        <dbReference type="SAM" id="MobiDB-lite"/>
    </source>
</evidence>
<sequence length="107" mass="12305">MSSCDIREDREIERERGEPPTVPWTGIRTPSPVDCAVQSFVSDTLDQLATERVSCLSFATDLTSARVQPNFYQAVQALRHTTRSREIRIEKERLSWTHWEFPCAPLP</sequence>
<feature type="region of interest" description="Disordered" evidence="1">
    <location>
        <begin position="1"/>
        <end position="27"/>
    </location>
</feature>
<evidence type="ECO:0000313" key="2">
    <source>
        <dbReference type="EMBL" id="CAD7587278.1"/>
    </source>
</evidence>
<feature type="compositionally biased region" description="Basic and acidic residues" evidence="1">
    <location>
        <begin position="1"/>
        <end position="18"/>
    </location>
</feature>
<name>A0A7R9JRA3_TIMGE</name>
<organism evidence="2">
    <name type="scientific">Timema genevievae</name>
    <name type="common">Walking stick</name>
    <dbReference type="NCBI Taxonomy" id="629358"/>
    <lineage>
        <taxon>Eukaryota</taxon>
        <taxon>Metazoa</taxon>
        <taxon>Ecdysozoa</taxon>
        <taxon>Arthropoda</taxon>
        <taxon>Hexapoda</taxon>
        <taxon>Insecta</taxon>
        <taxon>Pterygota</taxon>
        <taxon>Neoptera</taxon>
        <taxon>Polyneoptera</taxon>
        <taxon>Phasmatodea</taxon>
        <taxon>Timematodea</taxon>
        <taxon>Timematoidea</taxon>
        <taxon>Timematidae</taxon>
        <taxon>Timema</taxon>
    </lineage>
</organism>
<proteinExistence type="predicted"/>
<protein>
    <submittedName>
        <fullName evidence="2">Uncharacterized protein</fullName>
    </submittedName>
</protein>